<proteinExistence type="predicted"/>
<dbReference type="AlphaFoldDB" id="A0A1F7W6G6"/>
<evidence type="ECO:0000313" key="2">
    <source>
        <dbReference type="Proteomes" id="UP000176501"/>
    </source>
</evidence>
<name>A0A1F7W6G6_9BACT</name>
<dbReference type="Proteomes" id="UP000176501">
    <property type="component" value="Unassembled WGS sequence"/>
</dbReference>
<organism evidence="1 2">
    <name type="scientific">Candidatus Uhrbacteria bacterium RIFOXYB2_FULL_57_15</name>
    <dbReference type="NCBI Taxonomy" id="1802422"/>
    <lineage>
        <taxon>Bacteria</taxon>
        <taxon>Candidatus Uhriibacteriota</taxon>
    </lineage>
</organism>
<dbReference type="EMBL" id="MGFE01000026">
    <property type="protein sequence ID" value="OGL97958.1"/>
    <property type="molecule type" value="Genomic_DNA"/>
</dbReference>
<reference evidence="1 2" key="1">
    <citation type="journal article" date="2016" name="Nat. Commun.">
        <title>Thousands of microbial genomes shed light on interconnected biogeochemical processes in an aquifer system.</title>
        <authorList>
            <person name="Anantharaman K."/>
            <person name="Brown C.T."/>
            <person name="Hug L.A."/>
            <person name="Sharon I."/>
            <person name="Castelle C.J."/>
            <person name="Probst A.J."/>
            <person name="Thomas B.C."/>
            <person name="Singh A."/>
            <person name="Wilkins M.J."/>
            <person name="Karaoz U."/>
            <person name="Brodie E.L."/>
            <person name="Williams K.H."/>
            <person name="Hubbard S.S."/>
            <person name="Banfield J.F."/>
        </authorList>
    </citation>
    <scope>NUCLEOTIDE SEQUENCE [LARGE SCALE GENOMIC DNA]</scope>
</reference>
<evidence type="ECO:0000313" key="1">
    <source>
        <dbReference type="EMBL" id="OGL97958.1"/>
    </source>
</evidence>
<comment type="caution">
    <text evidence="1">The sequence shown here is derived from an EMBL/GenBank/DDBJ whole genome shotgun (WGS) entry which is preliminary data.</text>
</comment>
<protein>
    <submittedName>
        <fullName evidence="1">Uncharacterized protein</fullName>
    </submittedName>
</protein>
<sequence length="296" mass="31951">MHRKEGISRLLAEFNASLPDDRRIDIEAVVTKLIGLGAGVPAIAAEISFEDIAGAGVPMPVARAIANLWRAAPAAPAPAAEPKAGDPMVQIGGLQGGIAELALAIGNVDSLNDGLLLANYQPMGRDDIISALNRRAENKPFIVFADKASLRIDVERSLALLMLLKQGIDVGSRTSVNGKMVELHRAGELPDQALSICPIHGNHLVGEAEFCNACHRGWSEIQRPARELAYLQTQEVWGETPPSGDARIDLMFQALDDIRGGYWADAILQAEKWANTGRPIVLVKPIDRRQSVDKKR</sequence>
<gene>
    <name evidence="1" type="ORF">A2304_05390</name>
</gene>
<accession>A0A1F7W6G6</accession>